<sequence length="66" mass="7054">MYQNYLIGLIVALVVAATLHILNLGGDGCLIVITGESVVIKNCVYTSEFIDLAKGLKPHSHLCLQG</sequence>
<evidence type="ECO:0000256" key="11">
    <source>
        <dbReference type="ARBA" id="ARBA00025270"/>
    </source>
</evidence>
<feature type="transmembrane region" description="Helical" evidence="13">
    <location>
        <begin position="6"/>
        <end position="24"/>
    </location>
</feature>
<evidence type="ECO:0000256" key="13">
    <source>
        <dbReference type="SAM" id="Phobius"/>
    </source>
</evidence>
<evidence type="ECO:0000256" key="3">
    <source>
        <dbReference type="ARBA" id="ARBA00013812"/>
    </source>
</evidence>
<evidence type="ECO:0000313" key="15">
    <source>
        <dbReference type="Proteomes" id="UP000832086"/>
    </source>
</evidence>
<evidence type="ECO:0000256" key="7">
    <source>
        <dbReference type="ARBA" id="ARBA00022989"/>
    </source>
</evidence>
<keyword evidence="4" id="KW-0813">Transport</keyword>
<dbReference type="Proteomes" id="UP000832086">
    <property type="component" value="Segment"/>
</dbReference>
<dbReference type="RefSeq" id="YP_010799252.1">
    <property type="nucleotide sequence ID" value="NC_076603.1"/>
</dbReference>
<protein>
    <recommendedName>
        <fullName evidence="3">Movement protein TGBp3</fullName>
    </recommendedName>
    <alternativeName>
        <fullName evidence="12">Triple gene block 3 protein</fullName>
    </alternativeName>
</protein>
<evidence type="ECO:0000256" key="1">
    <source>
        <dbReference type="ARBA" id="ARBA00004625"/>
    </source>
</evidence>
<keyword evidence="10" id="KW-1038">Host endoplasmic reticulum</keyword>
<dbReference type="InterPro" id="IPR003411">
    <property type="entry name" value="TGBp3"/>
</dbReference>
<comment type="function">
    <text evidence="11">Plays a role in viral cell-to-cell propagation, by facilitating genome transport to neighboring plant cells through plasmosdesmata. May induce the formation of granular vesicles derived from the Endoplasmic reticulum, which align on actin filaments.</text>
</comment>
<keyword evidence="9 13" id="KW-0472">Membrane</keyword>
<dbReference type="GO" id="GO:0044167">
    <property type="term" value="C:host cell endoplasmic reticulum membrane"/>
    <property type="evidence" value="ECO:0007669"/>
    <property type="project" value="UniProtKB-SubCell"/>
</dbReference>
<reference evidence="14" key="1">
    <citation type="submission" date="2018-02" db="EMBL/GenBank/DDBJ databases">
        <title>RNA virome analysis of sweet cherry trees with bud blight disease reveals multiple infections of known and novel viruses.</title>
        <authorList>
            <person name="Yaegashi H."/>
            <person name="Oyamada S."/>
            <person name="Goto S."/>
            <person name="Yamagishi N."/>
            <person name="Isogai M."/>
            <person name="Ito T."/>
            <person name="Yoshikawa N."/>
        </authorList>
    </citation>
    <scope>NUCLEOTIDE SEQUENCE</scope>
    <source>
        <strain evidence="14">S3</strain>
    </source>
</reference>
<gene>
    <name evidence="14" type="primary">TGB3</name>
</gene>
<dbReference type="Pfam" id="PF02495">
    <property type="entry name" value="TGBp3"/>
    <property type="match status" value="1"/>
</dbReference>
<evidence type="ECO:0000256" key="4">
    <source>
        <dbReference type="ARBA" id="ARBA00022448"/>
    </source>
</evidence>
<accession>A0AAD1CSC5</accession>
<evidence type="ECO:0000256" key="6">
    <source>
        <dbReference type="ARBA" id="ARBA00022870"/>
    </source>
</evidence>
<evidence type="ECO:0000256" key="10">
    <source>
        <dbReference type="ARBA" id="ARBA00023184"/>
    </source>
</evidence>
<dbReference type="EMBL" id="LC373513">
    <property type="protein sequence ID" value="BBD14452.1"/>
    <property type="molecule type" value="Genomic_RNA"/>
</dbReference>
<dbReference type="KEGG" id="vg:80537594"/>
<keyword evidence="8" id="KW-0916">Viral movement protein</keyword>
<comment type="similarity">
    <text evidence="2">Belongs to the Tymovirales TGBp3 protein family.</text>
</comment>
<evidence type="ECO:0000256" key="5">
    <source>
        <dbReference type="ARBA" id="ARBA00022692"/>
    </source>
</evidence>
<comment type="subcellular location">
    <subcellularLocation>
        <location evidence="1">Host endoplasmic reticulum membrane</location>
    </subcellularLocation>
</comment>
<keyword evidence="15" id="KW-1185">Reference proteome</keyword>
<keyword evidence="7 13" id="KW-1133">Transmembrane helix</keyword>
<evidence type="ECO:0000256" key="8">
    <source>
        <dbReference type="ARBA" id="ARBA00023031"/>
    </source>
</evidence>
<name>A0AAD1CSC5_9VIRU</name>
<dbReference type="GO" id="GO:0046740">
    <property type="term" value="P:transport of virus in host, cell to cell"/>
    <property type="evidence" value="ECO:0007669"/>
    <property type="project" value="UniProtKB-KW"/>
</dbReference>
<keyword evidence="5 13" id="KW-0812">Transmembrane</keyword>
<keyword evidence="6" id="KW-1043">Host membrane</keyword>
<evidence type="ECO:0000256" key="9">
    <source>
        <dbReference type="ARBA" id="ARBA00023136"/>
    </source>
</evidence>
<dbReference type="GeneID" id="80537594"/>
<evidence type="ECO:0000313" key="14">
    <source>
        <dbReference type="EMBL" id="BBD14452.1"/>
    </source>
</evidence>
<evidence type="ECO:0000256" key="2">
    <source>
        <dbReference type="ARBA" id="ARBA00010355"/>
    </source>
</evidence>
<evidence type="ECO:0000256" key="12">
    <source>
        <dbReference type="ARBA" id="ARBA00033148"/>
    </source>
</evidence>
<organism evidence="14 15">
    <name type="scientific">Cherry virus B</name>
    <dbReference type="NCBI Taxonomy" id="2108357"/>
    <lineage>
        <taxon>Viruses</taxon>
        <taxon>Riboviria</taxon>
        <taxon>Orthornavirae</taxon>
        <taxon>Kitrinoviricota</taxon>
        <taxon>Alsuviricetes</taxon>
        <taxon>Tymovirales</taxon>
        <taxon>Betaflexiviridae</taxon>
        <taxon>Quinvirinae</taxon>
        <taxon>Foveavirus</taxon>
        <taxon>Foveavirus betavii</taxon>
        <taxon>Foveavirus ChVB</taxon>
    </lineage>
</organism>
<proteinExistence type="inferred from homology"/>